<organism evidence="1 2">
    <name type="scientific">Hyphococcus flavus</name>
    <dbReference type="NCBI Taxonomy" id="1866326"/>
    <lineage>
        <taxon>Bacteria</taxon>
        <taxon>Pseudomonadati</taxon>
        <taxon>Pseudomonadota</taxon>
        <taxon>Alphaproteobacteria</taxon>
        <taxon>Parvularculales</taxon>
        <taxon>Parvularculaceae</taxon>
        <taxon>Hyphococcus</taxon>
    </lineage>
</organism>
<reference evidence="1" key="1">
    <citation type="submission" date="2023-02" db="EMBL/GenBank/DDBJ databases">
        <title>Genome sequence of Hyphococcus flavus.</title>
        <authorList>
            <person name="Rong J.-C."/>
            <person name="Zhao Q."/>
            <person name="Yi M."/>
            <person name="Wu J.-Y."/>
        </authorList>
    </citation>
    <scope>NUCLEOTIDE SEQUENCE</scope>
    <source>
        <strain evidence="1">MCCC 1K03223</strain>
    </source>
</reference>
<accession>A0AAE9ZDA4</accession>
<keyword evidence="2" id="KW-1185">Reference proteome</keyword>
<dbReference type="AlphaFoldDB" id="A0AAE9ZDA4"/>
<name>A0AAE9ZDA4_9PROT</name>
<dbReference type="EMBL" id="CP118166">
    <property type="protein sequence ID" value="WDI30847.1"/>
    <property type="molecule type" value="Genomic_DNA"/>
</dbReference>
<gene>
    <name evidence="1" type="ORF">PUV54_12870</name>
</gene>
<dbReference type="Proteomes" id="UP001214043">
    <property type="component" value="Chromosome"/>
</dbReference>
<evidence type="ECO:0000313" key="2">
    <source>
        <dbReference type="Proteomes" id="UP001214043"/>
    </source>
</evidence>
<sequence>MFIIEDEAHAELQNGEFETRQDAMTELMRRARIRWDKEPNLAPCTSLRTCGRRYELVEYDKSATPWKELSRRLILEISAKGVHWHAAANEE</sequence>
<protein>
    <submittedName>
        <fullName evidence="1">Uncharacterized protein</fullName>
    </submittedName>
</protein>
<dbReference type="RefSeq" id="WP_274492669.1">
    <property type="nucleotide sequence ID" value="NZ_CP118166.1"/>
</dbReference>
<proteinExistence type="predicted"/>
<dbReference type="KEGG" id="hfl:PUV54_12870"/>
<evidence type="ECO:0000313" key="1">
    <source>
        <dbReference type="EMBL" id="WDI30847.1"/>
    </source>
</evidence>